<sequence>MVAEAKAKAQSIAANARASALSARPPAPLSSRPAPPPSRPPPSRPGPPASKPPPPPASASKPPPPPPSASQNLASARVEAIKARLALQKEANLNSSPSSRESSKFGSGLNTAIHPLLLGSDLTAIGSLSKPSSSNNNQGNGGSHNNWKSGSKKGAAAAQSRVEIKPVSNIYYDENLEVAGSARREAQRRRGLVFNPHGKFIEKANELRRQAEQAELERQQEEERQRNSHKIEGVETDAVANEKAIRPEMPPAVEWWDEALLQEDSSGRKTYATSEINPKPITIYIQHPIPIPAPWEKYQPKEIKYHLTKKEMKRLRKNTRAEKHKEKQDRIRLGLDPAPPPKVKLSNLMSVLTNEAIKDPTQVELKVKRDIAQRAEDHNTMNQERKLTAEQRHEKIQKKLEADKDKHGIYCAAFKIKYLGDPKHKYKVNVVAQQKALTGITIFNPNFNLVVVEGGYHAVKYYRNLMLNRVKWTEMAPLREQPDDLANDKPAVASEAVNGSTSATPDPSVDMATNKCSLIWMGELKTHNFNRWSVRSTETEQEAKDILARYNASHFWVEAHALNE</sequence>
<dbReference type="Proteomes" id="UP000744676">
    <property type="component" value="Unassembled WGS sequence"/>
</dbReference>
<reference evidence="1 2" key="1">
    <citation type="journal article" date="2020" name="Front. Microbiol.">
        <title>Phenotypic and Genetic Characterization of the Cheese Ripening Yeast Geotrichum candidum.</title>
        <authorList>
            <person name="Perkins V."/>
            <person name="Vignola S."/>
            <person name="Lessard M.H."/>
            <person name="Plante P.L."/>
            <person name="Corbeil J."/>
            <person name="Dugat-Bony E."/>
            <person name="Frenette M."/>
            <person name="Labrie S."/>
        </authorList>
    </citation>
    <scope>NUCLEOTIDE SEQUENCE [LARGE SCALE GENOMIC DNA]</scope>
    <source>
        <strain evidence="1 2">LMA-1147</strain>
    </source>
</reference>
<accession>A0ACB6V2Y4</accession>
<organism evidence="1 2">
    <name type="scientific">Geotrichum galactomycetum</name>
    <dbReference type="NCBI Taxonomy" id="27317"/>
    <lineage>
        <taxon>Eukaryota</taxon>
        <taxon>Fungi</taxon>
        <taxon>Dikarya</taxon>
        <taxon>Ascomycota</taxon>
        <taxon>Saccharomycotina</taxon>
        <taxon>Dipodascomycetes</taxon>
        <taxon>Dipodascales</taxon>
        <taxon>Dipodascaceae</taxon>
        <taxon>Geotrichum</taxon>
    </lineage>
</organism>
<evidence type="ECO:0000313" key="2">
    <source>
        <dbReference type="Proteomes" id="UP000744676"/>
    </source>
</evidence>
<comment type="caution">
    <text evidence="1">The sequence shown here is derived from an EMBL/GenBank/DDBJ whole genome shotgun (WGS) entry which is preliminary data.</text>
</comment>
<proteinExistence type="predicted"/>
<protein>
    <submittedName>
        <fullName evidence="1">Uncharacterized protein</fullName>
    </submittedName>
</protein>
<dbReference type="EMBL" id="QVQA01000095">
    <property type="protein sequence ID" value="KAF5096273.1"/>
    <property type="molecule type" value="Genomic_DNA"/>
</dbReference>
<name>A0ACB6V2Y4_9ASCO</name>
<keyword evidence="2" id="KW-1185">Reference proteome</keyword>
<gene>
    <name evidence="1" type="ORF">D0Z00_002833</name>
</gene>
<evidence type="ECO:0000313" key="1">
    <source>
        <dbReference type="EMBL" id="KAF5096273.1"/>
    </source>
</evidence>